<feature type="region of interest" description="Disordered" evidence="1">
    <location>
        <begin position="229"/>
        <end position="282"/>
    </location>
</feature>
<feature type="compositionally biased region" description="Basic and acidic residues" evidence="1">
    <location>
        <begin position="15"/>
        <end position="29"/>
    </location>
</feature>
<protein>
    <submittedName>
        <fullName evidence="2">Uncharacterized protein</fullName>
    </submittedName>
</protein>
<feature type="region of interest" description="Disordered" evidence="1">
    <location>
        <begin position="1"/>
        <end position="94"/>
    </location>
</feature>
<evidence type="ECO:0000313" key="3">
    <source>
        <dbReference type="Proteomes" id="UP000184330"/>
    </source>
</evidence>
<gene>
    <name evidence="2" type="ORF">PAC_06435</name>
</gene>
<sequence length="282" mass="31293">MPHAFAYPGAFPKKRSTENGNSREVRNSAENDGFISTTIPHILHEQVAGSEDCNPPASAPIRSQTVREASRRDSEQSQLSSQSDTSTVPQSIYSQSSTAARAAWRRSVEVWREGGLGQAKKLSHISAVFDTGCEKFNWVSKRVIDRLDAGCLVATDIEVRNFDGRTLRISFKTRLCFKDPNNGGSYEEEFLVLESADSPFDLLLGQKWCYVNGVIAPAILGLATLKSTPADKKEKKKRDKEYKDEKAENECARKLAENRAMARKETQAEEVGESSRDSARGQ</sequence>
<evidence type="ECO:0000313" key="2">
    <source>
        <dbReference type="EMBL" id="CZR56546.1"/>
    </source>
</evidence>
<keyword evidence="3" id="KW-1185">Reference proteome</keyword>
<dbReference type="Proteomes" id="UP000184330">
    <property type="component" value="Unassembled WGS sequence"/>
</dbReference>
<dbReference type="EMBL" id="FJOG01000008">
    <property type="protein sequence ID" value="CZR56546.1"/>
    <property type="molecule type" value="Genomic_DNA"/>
</dbReference>
<feature type="compositionally biased region" description="Low complexity" evidence="1">
    <location>
        <begin position="76"/>
        <end position="87"/>
    </location>
</feature>
<dbReference type="AlphaFoldDB" id="A0A1L7WUT6"/>
<dbReference type="OrthoDB" id="3565226at2759"/>
<reference evidence="2 3" key="1">
    <citation type="submission" date="2016-03" db="EMBL/GenBank/DDBJ databases">
        <authorList>
            <person name="Ploux O."/>
        </authorList>
    </citation>
    <scope>NUCLEOTIDE SEQUENCE [LARGE SCALE GENOMIC DNA]</scope>
    <source>
        <strain evidence="2 3">UAMH 11012</strain>
    </source>
</reference>
<feature type="compositionally biased region" description="Polar residues" evidence="1">
    <location>
        <begin position="30"/>
        <end position="39"/>
    </location>
</feature>
<accession>A0A1L7WUT6</accession>
<evidence type="ECO:0000256" key="1">
    <source>
        <dbReference type="SAM" id="MobiDB-lite"/>
    </source>
</evidence>
<name>A0A1L7WUT6_9HELO</name>
<organism evidence="2 3">
    <name type="scientific">Phialocephala subalpina</name>
    <dbReference type="NCBI Taxonomy" id="576137"/>
    <lineage>
        <taxon>Eukaryota</taxon>
        <taxon>Fungi</taxon>
        <taxon>Dikarya</taxon>
        <taxon>Ascomycota</taxon>
        <taxon>Pezizomycotina</taxon>
        <taxon>Leotiomycetes</taxon>
        <taxon>Helotiales</taxon>
        <taxon>Mollisiaceae</taxon>
        <taxon>Phialocephala</taxon>
        <taxon>Phialocephala fortinii species complex</taxon>
    </lineage>
</organism>
<proteinExistence type="predicted"/>